<dbReference type="SUPFAM" id="SSF52499">
    <property type="entry name" value="Isochorismatase-like hydrolases"/>
    <property type="match status" value="1"/>
</dbReference>
<proteinExistence type="predicted"/>
<dbReference type="Gene3D" id="3.40.50.850">
    <property type="entry name" value="Isochorismatase-like"/>
    <property type="match status" value="1"/>
</dbReference>
<name>A0A1S1MW49_9GAMM</name>
<dbReference type="CDD" id="cd01012">
    <property type="entry name" value="YcaC_related"/>
    <property type="match status" value="1"/>
</dbReference>
<keyword evidence="2" id="KW-0378">Hydrolase</keyword>
<organism evidence="2 3">
    <name type="scientific">Pseudoalteromonas amylolytica</name>
    <dbReference type="NCBI Taxonomy" id="1859457"/>
    <lineage>
        <taxon>Bacteria</taxon>
        <taxon>Pseudomonadati</taxon>
        <taxon>Pseudomonadota</taxon>
        <taxon>Gammaproteobacteria</taxon>
        <taxon>Alteromonadales</taxon>
        <taxon>Pseudoalteromonadaceae</taxon>
        <taxon>Pseudoalteromonas</taxon>
    </lineage>
</organism>
<gene>
    <name evidence="2" type="ORF">BET10_14705</name>
</gene>
<feature type="domain" description="Isochorismatase-like" evidence="1">
    <location>
        <begin position="9"/>
        <end position="156"/>
    </location>
</feature>
<dbReference type="EMBL" id="MKJU01000027">
    <property type="protein sequence ID" value="OHU90025.1"/>
    <property type="molecule type" value="Genomic_DNA"/>
</dbReference>
<dbReference type="InterPro" id="IPR050993">
    <property type="entry name" value="Isochorismatase_domain"/>
</dbReference>
<dbReference type="RefSeq" id="WP_070985994.1">
    <property type="nucleotide sequence ID" value="NZ_MKJU01000027.1"/>
</dbReference>
<dbReference type="Proteomes" id="UP000179786">
    <property type="component" value="Unassembled WGS sequence"/>
</dbReference>
<accession>A0A1S1MW49</accession>
<dbReference type="GO" id="GO:0016787">
    <property type="term" value="F:hydrolase activity"/>
    <property type="evidence" value="ECO:0007669"/>
    <property type="project" value="UniProtKB-KW"/>
</dbReference>
<dbReference type="PANTHER" id="PTHR14119">
    <property type="entry name" value="HYDROLASE"/>
    <property type="match status" value="1"/>
</dbReference>
<dbReference type="PANTHER" id="PTHR14119:SF3">
    <property type="entry name" value="ISOCHORISMATASE DOMAIN-CONTAINING PROTEIN 2"/>
    <property type="match status" value="1"/>
</dbReference>
<dbReference type="OrthoDB" id="9796958at2"/>
<reference evidence="2 3" key="1">
    <citation type="submission" date="2016-09" db="EMBL/GenBank/DDBJ databases">
        <title>Pseudoalteromonas amylolytica sp. nov., isolated from the surface seawater.</title>
        <authorList>
            <person name="Wu Y.-H."/>
            <person name="Cheng H."/>
            <person name="Jin X.-B."/>
            <person name="Wang C.-S."/>
            <person name="Xu X.-W."/>
        </authorList>
    </citation>
    <scope>NUCLEOTIDE SEQUENCE [LARGE SCALE GENOMIC DNA]</scope>
    <source>
        <strain evidence="2 3">JW1</strain>
    </source>
</reference>
<sequence>MLKDSDCGLVVIDVQGKLARIIDNSEQTLRNISALIQGAKALDLPIIWLEQTPEKLGHTVPELETLLCDEQVITKTTFSGFLNQAFQTRLANEQRRHWLICGIEAHICVYQTAMSLLDNNFDVTLITDAIASRNVQHKQLAIQKLTHCGAQLSNVEMLLYELLADANHPKFRTILQLIK</sequence>
<protein>
    <submittedName>
        <fullName evidence="2">Hydrolase</fullName>
    </submittedName>
</protein>
<dbReference type="InterPro" id="IPR000868">
    <property type="entry name" value="Isochorismatase-like_dom"/>
</dbReference>
<evidence type="ECO:0000259" key="1">
    <source>
        <dbReference type="Pfam" id="PF00857"/>
    </source>
</evidence>
<dbReference type="STRING" id="1859457.BET10_14705"/>
<dbReference type="InterPro" id="IPR036380">
    <property type="entry name" value="Isochorismatase-like_sf"/>
</dbReference>
<dbReference type="AlphaFoldDB" id="A0A1S1MW49"/>
<evidence type="ECO:0000313" key="2">
    <source>
        <dbReference type="EMBL" id="OHU90025.1"/>
    </source>
</evidence>
<dbReference type="Pfam" id="PF00857">
    <property type="entry name" value="Isochorismatase"/>
    <property type="match status" value="1"/>
</dbReference>
<keyword evidence="3" id="KW-1185">Reference proteome</keyword>
<comment type="caution">
    <text evidence="2">The sequence shown here is derived from an EMBL/GenBank/DDBJ whole genome shotgun (WGS) entry which is preliminary data.</text>
</comment>
<evidence type="ECO:0000313" key="3">
    <source>
        <dbReference type="Proteomes" id="UP000179786"/>
    </source>
</evidence>